<feature type="region of interest" description="Disordered" evidence="1">
    <location>
        <begin position="133"/>
        <end position="230"/>
    </location>
</feature>
<feature type="compositionally biased region" description="Polar residues" evidence="1">
    <location>
        <begin position="40"/>
        <end position="59"/>
    </location>
</feature>
<feature type="compositionally biased region" description="Polar residues" evidence="1">
    <location>
        <begin position="99"/>
        <end position="115"/>
    </location>
</feature>
<feature type="region of interest" description="Disordered" evidence="1">
    <location>
        <begin position="372"/>
        <end position="394"/>
    </location>
</feature>
<sequence length="712" mass="78569">MSQESSRTRSKTSSIPTGKGSSQLSQLQVVVRPLIVIGPTNLSVPKPKSSTANSGTSTFSSSKRRPLLSRPRNNRIYVVPDEAHNCHRGSFCEERNHQPNESSEPNALQPCQTKSVQEAEIITESSSLERKLITLPDDPTPSDLWDGPSGKTGTVKRRPSKITINGDHDIQVSSQNKPKTTSPSSSTNKQKHQQQHLNSYTSSSSGVNRSQQQHPKPNNFDSTSPKNEGFDAHFSSVVAEIRPEKLHGAKRNMGNATSSPTLDETLEKKKADSSLSGFKNWCSSTGNIPPPPPSKPWVAYSHRKKLSRPKEIGVVGPIQKKLFQPIPPVKVHIKKNHIQPKQPVPLQFNENVRRMTAPGFYAISNVDEKVITNSSPDVNPDNIEESSLGKKDNLKATDDDSVYGGVGDANAKFGVDANSILGDDFLHDLAPHTAPHSCSISANEQTDPPHTGLNYFRDGCACGSWDEPESAFTTSPFHNADTHANPQINNSLLIMSDLHGSKCHSSPRRGKQRDFGIVSNAGVNKLPGNDGHYHETRYSDRDCCMSFDTVTMPESEPGKSQVNIGEFLQLEETQAEKSFYSKTAIPSDSKNLILFLLMKSDDVSDAITSNTMQSILGIRHHRRLLPHPPITSWLLINPEKRRKKFSISFLPSFLRQKFSSERVDLPLSPTNLLGCKSASRGAWLGGLVFIVIRYQLISSEHHYGDTLMETWC</sequence>
<feature type="region of interest" description="Disordered" evidence="1">
    <location>
        <begin position="93"/>
        <end position="115"/>
    </location>
</feature>
<feature type="compositionally biased region" description="Polar residues" evidence="1">
    <location>
        <begin position="195"/>
        <end position="226"/>
    </location>
</feature>
<dbReference type="Proteomes" id="UP000198287">
    <property type="component" value="Unassembled WGS sequence"/>
</dbReference>
<keyword evidence="3" id="KW-1185">Reference proteome</keyword>
<accession>A0A226EP21</accession>
<proteinExistence type="predicted"/>
<evidence type="ECO:0000313" key="3">
    <source>
        <dbReference type="Proteomes" id="UP000198287"/>
    </source>
</evidence>
<dbReference type="AlphaFoldDB" id="A0A226EP21"/>
<organism evidence="2 3">
    <name type="scientific">Folsomia candida</name>
    <name type="common">Springtail</name>
    <dbReference type="NCBI Taxonomy" id="158441"/>
    <lineage>
        <taxon>Eukaryota</taxon>
        <taxon>Metazoa</taxon>
        <taxon>Ecdysozoa</taxon>
        <taxon>Arthropoda</taxon>
        <taxon>Hexapoda</taxon>
        <taxon>Collembola</taxon>
        <taxon>Entomobryomorpha</taxon>
        <taxon>Isotomoidea</taxon>
        <taxon>Isotomidae</taxon>
        <taxon>Proisotominae</taxon>
        <taxon>Folsomia</taxon>
    </lineage>
</organism>
<feature type="region of interest" description="Disordered" evidence="1">
    <location>
        <begin position="1"/>
        <end position="24"/>
    </location>
</feature>
<protein>
    <submittedName>
        <fullName evidence="2">Uncharacterized protein</fullName>
    </submittedName>
</protein>
<evidence type="ECO:0000256" key="1">
    <source>
        <dbReference type="SAM" id="MobiDB-lite"/>
    </source>
</evidence>
<dbReference type="EMBL" id="LNIX01000002">
    <property type="protein sequence ID" value="OXA59395.1"/>
    <property type="molecule type" value="Genomic_DNA"/>
</dbReference>
<feature type="compositionally biased region" description="Low complexity" evidence="1">
    <location>
        <begin position="173"/>
        <end position="188"/>
    </location>
</feature>
<gene>
    <name evidence="2" type="ORF">Fcan01_06361</name>
</gene>
<feature type="region of interest" description="Disordered" evidence="1">
    <location>
        <begin position="245"/>
        <end position="270"/>
    </location>
</feature>
<name>A0A226EP21_FOLCA</name>
<evidence type="ECO:0000313" key="2">
    <source>
        <dbReference type="EMBL" id="OXA59395.1"/>
    </source>
</evidence>
<reference evidence="2 3" key="1">
    <citation type="submission" date="2015-12" db="EMBL/GenBank/DDBJ databases">
        <title>The genome of Folsomia candida.</title>
        <authorList>
            <person name="Faddeeva A."/>
            <person name="Derks M.F."/>
            <person name="Anvar Y."/>
            <person name="Smit S."/>
            <person name="Van Straalen N."/>
            <person name="Roelofs D."/>
        </authorList>
    </citation>
    <scope>NUCLEOTIDE SEQUENCE [LARGE SCALE GENOMIC DNA]</scope>
    <source>
        <strain evidence="2 3">VU population</strain>
        <tissue evidence="2">Whole body</tissue>
    </source>
</reference>
<feature type="region of interest" description="Disordered" evidence="1">
    <location>
        <begin position="38"/>
        <end position="74"/>
    </location>
</feature>
<comment type="caution">
    <text evidence="2">The sequence shown here is derived from an EMBL/GenBank/DDBJ whole genome shotgun (WGS) entry which is preliminary data.</text>
</comment>